<dbReference type="AlphaFoldDB" id="A0A0F9M2A0"/>
<comment type="caution">
    <text evidence="1">The sequence shown here is derived from an EMBL/GenBank/DDBJ whole genome shotgun (WGS) entry which is preliminary data.</text>
</comment>
<protein>
    <submittedName>
        <fullName evidence="1">Uncharacterized protein</fullName>
    </submittedName>
</protein>
<reference evidence="1" key="1">
    <citation type="journal article" date="2015" name="Nature">
        <title>Complex archaea that bridge the gap between prokaryotes and eukaryotes.</title>
        <authorList>
            <person name="Spang A."/>
            <person name="Saw J.H."/>
            <person name="Jorgensen S.L."/>
            <person name="Zaremba-Niedzwiedzka K."/>
            <person name="Martijn J."/>
            <person name="Lind A.E."/>
            <person name="van Eijk R."/>
            <person name="Schleper C."/>
            <person name="Guy L."/>
            <person name="Ettema T.J."/>
        </authorList>
    </citation>
    <scope>NUCLEOTIDE SEQUENCE</scope>
</reference>
<name>A0A0F9M2A0_9ZZZZ</name>
<proteinExistence type="predicted"/>
<gene>
    <name evidence="1" type="ORF">LCGC14_1512020</name>
</gene>
<organism evidence="1">
    <name type="scientific">marine sediment metagenome</name>
    <dbReference type="NCBI Taxonomy" id="412755"/>
    <lineage>
        <taxon>unclassified sequences</taxon>
        <taxon>metagenomes</taxon>
        <taxon>ecological metagenomes</taxon>
    </lineage>
</organism>
<dbReference type="EMBL" id="LAZR01011108">
    <property type="protein sequence ID" value="KKM63382.1"/>
    <property type="molecule type" value="Genomic_DNA"/>
</dbReference>
<evidence type="ECO:0000313" key="1">
    <source>
        <dbReference type="EMBL" id="KKM63382.1"/>
    </source>
</evidence>
<sequence length="87" mass="10302">MSDEEIITISQAKQEDYKKEIKKLNDILTNMECIKDILFNSVVDEVHKALFSNLLREIYSKRDKLERTIIDLAKSVNKKLQKKYKIN</sequence>
<accession>A0A0F9M2A0</accession>